<evidence type="ECO:0000256" key="3">
    <source>
        <dbReference type="ARBA" id="ARBA00022473"/>
    </source>
</evidence>
<dbReference type="GO" id="GO:0009896">
    <property type="term" value="P:positive regulation of catabolic process"/>
    <property type="evidence" value="ECO:0007669"/>
    <property type="project" value="UniProtKB-ARBA"/>
</dbReference>
<evidence type="ECO:0000256" key="11">
    <source>
        <dbReference type="ARBA" id="ARBA00039893"/>
    </source>
</evidence>
<keyword evidence="3" id="KW-0217">Developmental protein</keyword>
<keyword evidence="8 12" id="KW-0238">DNA-binding</keyword>
<reference evidence="16" key="1">
    <citation type="submission" date="2020-12" db="UniProtKB">
        <authorList>
            <consortium name="WormBaseParasite"/>
        </authorList>
    </citation>
    <scope>IDENTIFICATION</scope>
    <source>
        <strain evidence="16">MHco3</strain>
    </source>
</reference>
<dbReference type="PANTHER" id="PTHR45767">
    <property type="entry name" value="FORKHEAD BOX PROTEIN O"/>
    <property type="match status" value="1"/>
</dbReference>
<evidence type="ECO:0000256" key="10">
    <source>
        <dbReference type="ARBA" id="ARBA00023242"/>
    </source>
</evidence>
<dbReference type="PANTHER" id="PTHR45767:SF2">
    <property type="entry name" value="FORKHEAD BOX PROTEIN O"/>
    <property type="match status" value="1"/>
</dbReference>
<dbReference type="PROSITE" id="PS50039">
    <property type="entry name" value="FORK_HEAD_3"/>
    <property type="match status" value="1"/>
</dbReference>
<feature type="compositionally biased region" description="Basic and acidic residues" evidence="13">
    <location>
        <begin position="156"/>
        <end position="168"/>
    </location>
</feature>
<evidence type="ECO:0000256" key="6">
    <source>
        <dbReference type="ARBA" id="ARBA00022604"/>
    </source>
</evidence>
<dbReference type="InterPro" id="IPR036388">
    <property type="entry name" value="WH-like_DNA-bd_sf"/>
</dbReference>
<feature type="region of interest" description="Disordered" evidence="13">
    <location>
        <begin position="241"/>
        <end position="294"/>
    </location>
</feature>
<feature type="domain" description="Fork-head" evidence="14">
    <location>
        <begin position="301"/>
        <end position="394"/>
    </location>
</feature>
<dbReference type="GO" id="GO:0031349">
    <property type="term" value="P:positive regulation of defense response"/>
    <property type="evidence" value="ECO:0007669"/>
    <property type="project" value="UniProtKB-ARBA"/>
</dbReference>
<organism evidence="15 16">
    <name type="scientific">Haemonchus contortus</name>
    <name type="common">Barber pole worm</name>
    <dbReference type="NCBI Taxonomy" id="6289"/>
    <lineage>
        <taxon>Eukaryota</taxon>
        <taxon>Metazoa</taxon>
        <taxon>Ecdysozoa</taxon>
        <taxon>Nematoda</taxon>
        <taxon>Chromadorea</taxon>
        <taxon>Rhabditida</taxon>
        <taxon>Rhabditina</taxon>
        <taxon>Rhabditomorpha</taxon>
        <taxon>Strongyloidea</taxon>
        <taxon>Trichostrongylidae</taxon>
        <taxon>Haemonchus</taxon>
    </lineage>
</organism>
<dbReference type="GO" id="GO:0005737">
    <property type="term" value="C:cytoplasm"/>
    <property type="evidence" value="ECO:0007669"/>
    <property type="project" value="UniProtKB-SubCell"/>
</dbReference>
<dbReference type="GO" id="GO:0001228">
    <property type="term" value="F:DNA-binding transcription activator activity, RNA polymerase II-specific"/>
    <property type="evidence" value="ECO:0007669"/>
    <property type="project" value="UniProtKB-ARBA"/>
</dbReference>
<dbReference type="GO" id="GO:0050778">
    <property type="term" value="P:positive regulation of immune response"/>
    <property type="evidence" value="ECO:0007669"/>
    <property type="project" value="UniProtKB-ARBA"/>
</dbReference>
<protein>
    <recommendedName>
        <fullName evidence="11">Forkhead box protein O</fullName>
    </recommendedName>
</protein>
<evidence type="ECO:0000256" key="4">
    <source>
        <dbReference type="ARBA" id="ARBA00022490"/>
    </source>
</evidence>
<dbReference type="SMART" id="SM00339">
    <property type="entry name" value="FH"/>
    <property type="match status" value="1"/>
</dbReference>
<keyword evidence="15" id="KW-1185">Reference proteome</keyword>
<keyword evidence="6" id="KW-0341">Growth regulation</keyword>
<keyword evidence="10 12" id="KW-0539">Nucleus</keyword>
<dbReference type="CDD" id="cd20032">
    <property type="entry name" value="FH_FOXO"/>
    <property type="match status" value="1"/>
</dbReference>
<proteinExistence type="predicted"/>
<dbReference type="GO" id="GO:0008286">
    <property type="term" value="P:insulin receptor signaling pathway"/>
    <property type="evidence" value="ECO:0007669"/>
    <property type="project" value="UniProtKB-ARBA"/>
</dbReference>
<dbReference type="GO" id="GO:0010883">
    <property type="term" value="P:regulation of lipid storage"/>
    <property type="evidence" value="ECO:0007669"/>
    <property type="project" value="UniProtKB-ARBA"/>
</dbReference>
<dbReference type="InterPro" id="IPR036390">
    <property type="entry name" value="WH_DNA-bd_sf"/>
</dbReference>
<accession>A0A7I4XTP7</accession>
<keyword evidence="5" id="KW-0597">Phosphoprotein</keyword>
<dbReference type="InterPro" id="IPR030456">
    <property type="entry name" value="TF_fork_head_CS_2"/>
</dbReference>
<feature type="DNA-binding region" description="Fork-head" evidence="12">
    <location>
        <begin position="301"/>
        <end position="394"/>
    </location>
</feature>
<feature type="compositionally biased region" description="Polar residues" evidence="13">
    <location>
        <begin position="249"/>
        <end position="269"/>
    </location>
</feature>
<keyword evidence="4" id="KW-0963">Cytoplasm</keyword>
<dbReference type="OrthoDB" id="5954824at2759"/>
<evidence type="ECO:0000256" key="5">
    <source>
        <dbReference type="ARBA" id="ARBA00022553"/>
    </source>
</evidence>
<feature type="compositionally biased region" description="Polar residues" evidence="13">
    <location>
        <begin position="142"/>
        <end position="152"/>
    </location>
</feature>
<evidence type="ECO:0000256" key="1">
    <source>
        <dbReference type="ARBA" id="ARBA00004123"/>
    </source>
</evidence>
<evidence type="ECO:0000313" key="15">
    <source>
        <dbReference type="Proteomes" id="UP000025227"/>
    </source>
</evidence>
<dbReference type="PRINTS" id="PR00053">
    <property type="entry name" value="FORKHEAD"/>
</dbReference>
<evidence type="ECO:0000259" key="14">
    <source>
        <dbReference type="PROSITE" id="PS50039"/>
    </source>
</evidence>
<keyword evidence="9" id="KW-0804">Transcription</keyword>
<dbReference type="FunFam" id="1.10.10.10:FF:000032">
    <property type="entry name" value="Forkhead box protein O4"/>
    <property type="match status" value="1"/>
</dbReference>
<dbReference type="GO" id="GO:0008340">
    <property type="term" value="P:determination of adult lifespan"/>
    <property type="evidence" value="ECO:0007669"/>
    <property type="project" value="UniProtKB-ARBA"/>
</dbReference>
<sequence>SVCWFVRSLETSKLCYVCLPLQKSEVVMQLGDLRFSQHNFTITRNINNTLPAHISTSTVPIPRQGAMANQLSQTQCLTQAATLTPLSTFGPPLTGAFHQSLQSPTMAAACYYGSSQSLMPNQTAHMNYPSLNTTSPSTDSLFSVSTSLNSLPSECPPRRSDLDLKMETPDGDETDDFFDLEKHQKARSASFGGSTPYSTQLEIARHGLFAPSLDTIGSVASGLYDSAENLNGRLDANSAASTGLLHSPDGNNTFSPGSCNMSSPGINDQSGGGQTGGNDSMDGGVGGAGVSKKSTTRRNAWGNLSYADLITQAIMQSPEKRLTLSQVYEWMVQNVPYFRDKGDSNSSAGWKNSIRHNLSLHSRFMRIQNEGAGKSSWWVINPDAKPGRNPRRVRASTLDTTSKATLSKKLKGARKRIHDIRGGLHSGVSSLAGSQASVMSHDIYGDDDAMHASFDSMFRPRTQSNLSVPGSSTRVSPSMEHPFDDFDFPSWVNDAAAASTAAAAAAAANSNHTAPIPTDILDRTDQMRIDSCRAMMNGVKQEPKQIKTESPGVQPPSYLELSSVCNQSQLQNPLLRSQLASVKFQSSGLPLSYQTYSPWPGTHHGGHLLPPSSCAAVAQANSVAAAAALPSDLESLTLPDQPLMDFEVESLLRHELSQTSDHRLNFDNL</sequence>
<name>A0A7I4XTP7_HAECO</name>
<dbReference type="Proteomes" id="UP000025227">
    <property type="component" value="Unplaced"/>
</dbReference>
<dbReference type="SUPFAM" id="SSF46785">
    <property type="entry name" value="Winged helix' DNA-binding domain"/>
    <property type="match status" value="1"/>
</dbReference>
<evidence type="ECO:0000256" key="2">
    <source>
        <dbReference type="ARBA" id="ARBA00004496"/>
    </source>
</evidence>
<dbReference type="GO" id="GO:0005634">
    <property type="term" value="C:nucleus"/>
    <property type="evidence" value="ECO:0007669"/>
    <property type="project" value="UniProtKB-SubCell"/>
</dbReference>
<evidence type="ECO:0000256" key="13">
    <source>
        <dbReference type="SAM" id="MobiDB-lite"/>
    </source>
</evidence>
<dbReference type="GO" id="GO:0034599">
    <property type="term" value="P:cellular response to oxidative stress"/>
    <property type="evidence" value="ECO:0007669"/>
    <property type="project" value="UniProtKB-ARBA"/>
</dbReference>
<feature type="region of interest" description="Disordered" evidence="13">
    <location>
        <begin position="142"/>
        <end position="176"/>
    </location>
</feature>
<evidence type="ECO:0000256" key="9">
    <source>
        <dbReference type="ARBA" id="ARBA00023163"/>
    </source>
</evidence>
<dbReference type="Pfam" id="PF00250">
    <property type="entry name" value="Forkhead"/>
    <property type="match status" value="1"/>
</dbReference>
<dbReference type="AlphaFoldDB" id="A0A7I4XTP7"/>
<dbReference type="GO" id="GO:0042594">
    <property type="term" value="P:response to starvation"/>
    <property type="evidence" value="ECO:0007669"/>
    <property type="project" value="UniProtKB-ARBA"/>
</dbReference>
<feature type="region of interest" description="Disordered" evidence="13">
    <location>
        <begin position="381"/>
        <end position="401"/>
    </location>
</feature>
<dbReference type="GO" id="GO:0040015">
    <property type="term" value="P:negative regulation of multicellular organism growth"/>
    <property type="evidence" value="ECO:0007669"/>
    <property type="project" value="UniProtKB-ARBA"/>
</dbReference>
<keyword evidence="7" id="KW-0805">Transcription regulation</keyword>
<dbReference type="InterPro" id="IPR001766">
    <property type="entry name" value="Fork_head_dom"/>
</dbReference>
<dbReference type="WBParaSite" id="HCON_00002580-00005">
    <property type="protein sequence ID" value="HCON_00002580-00005"/>
    <property type="gene ID" value="HCON_00002580"/>
</dbReference>
<evidence type="ECO:0000256" key="7">
    <source>
        <dbReference type="ARBA" id="ARBA00023015"/>
    </source>
</evidence>
<dbReference type="PROSITE" id="PS00658">
    <property type="entry name" value="FORK_HEAD_2"/>
    <property type="match status" value="1"/>
</dbReference>
<evidence type="ECO:0000313" key="16">
    <source>
        <dbReference type="WBParaSite" id="HCON_00002580-00005"/>
    </source>
</evidence>
<comment type="subcellular location">
    <subcellularLocation>
        <location evidence="2">Cytoplasm</location>
    </subcellularLocation>
    <subcellularLocation>
        <location evidence="1 12">Nucleus</location>
    </subcellularLocation>
</comment>
<evidence type="ECO:0000256" key="8">
    <source>
        <dbReference type="ARBA" id="ARBA00023125"/>
    </source>
</evidence>
<dbReference type="GO" id="GO:0000978">
    <property type="term" value="F:RNA polymerase II cis-regulatory region sequence-specific DNA binding"/>
    <property type="evidence" value="ECO:0007669"/>
    <property type="project" value="TreeGrafter"/>
</dbReference>
<dbReference type="Gene3D" id="1.10.10.10">
    <property type="entry name" value="Winged helix-like DNA-binding domain superfamily/Winged helix DNA-binding domain"/>
    <property type="match status" value="1"/>
</dbReference>
<evidence type="ECO:0000256" key="12">
    <source>
        <dbReference type="PROSITE-ProRule" id="PRU00089"/>
    </source>
</evidence>